<dbReference type="CDD" id="cd06260">
    <property type="entry name" value="DUF820-like"/>
    <property type="match status" value="1"/>
</dbReference>
<keyword evidence="3" id="KW-0255">Endonuclease</keyword>
<protein>
    <submittedName>
        <fullName evidence="3">Uma2 family endonuclease</fullName>
    </submittedName>
</protein>
<evidence type="ECO:0000313" key="4">
    <source>
        <dbReference type="Proteomes" id="UP000483286"/>
    </source>
</evidence>
<keyword evidence="4" id="KW-1185">Reference proteome</keyword>
<feature type="domain" description="Putative restriction endonuclease" evidence="2">
    <location>
        <begin position="67"/>
        <end position="236"/>
    </location>
</feature>
<dbReference type="InterPro" id="IPR011335">
    <property type="entry name" value="Restrct_endonuc-II-like"/>
</dbReference>
<accession>A0A7C9LIM7</accession>
<keyword evidence="3" id="KW-0540">Nuclease</keyword>
<dbReference type="GO" id="GO:0004519">
    <property type="term" value="F:endonuclease activity"/>
    <property type="evidence" value="ECO:0007669"/>
    <property type="project" value="UniProtKB-KW"/>
</dbReference>
<comment type="caution">
    <text evidence="3">The sequence shown here is derived from an EMBL/GenBank/DDBJ whole genome shotgun (WGS) entry which is preliminary data.</text>
</comment>
<dbReference type="Proteomes" id="UP000483286">
    <property type="component" value="Unassembled WGS sequence"/>
</dbReference>
<proteinExistence type="predicted"/>
<dbReference type="PANTHER" id="PTHR36558">
    <property type="entry name" value="GLR1098 PROTEIN"/>
    <property type="match status" value="1"/>
</dbReference>
<evidence type="ECO:0000256" key="1">
    <source>
        <dbReference type="SAM" id="MobiDB-lite"/>
    </source>
</evidence>
<keyword evidence="3" id="KW-0378">Hydrolase</keyword>
<feature type="region of interest" description="Disordered" evidence="1">
    <location>
        <begin position="1"/>
        <end position="58"/>
    </location>
</feature>
<dbReference type="InterPro" id="IPR012296">
    <property type="entry name" value="Nuclease_put_TT1808"/>
</dbReference>
<organism evidence="3 4">
    <name type="scientific">Deinococcus arboris</name>
    <dbReference type="NCBI Taxonomy" id="2682977"/>
    <lineage>
        <taxon>Bacteria</taxon>
        <taxon>Thermotogati</taxon>
        <taxon>Deinococcota</taxon>
        <taxon>Deinococci</taxon>
        <taxon>Deinococcales</taxon>
        <taxon>Deinococcaceae</taxon>
        <taxon>Deinococcus</taxon>
    </lineage>
</organism>
<name>A0A7C9LIM7_9DEIO</name>
<dbReference type="Pfam" id="PF05685">
    <property type="entry name" value="Uma2"/>
    <property type="match status" value="1"/>
</dbReference>
<dbReference type="EMBL" id="WQLB01000001">
    <property type="protein sequence ID" value="MVN85198.1"/>
    <property type="molecule type" value="Genomic_DNA"/>
</dbReference>
<reference evidence="3 4" key="1">
    <citation type="submission" date="2019-12" db="EMBL/GenBank/DDBJ databases">
        <title>Deinococcus sp. HMF7620 Genome sequencing and assembly.</title>
        <authorList>
            <person name="Kang H."/>
            <person name="Kim H."/>
            <person name="Joh K."/>
        </authorList>
    </citation>
    <scope>NUCLEOTIDE SEQUENCE [LARGE SCALE GENOMIC DNA]</scope>
    <source>
        <strain evidence="3 4">HMF7620</strain>
    </source>
</reference>
<gene>
    <name evidence="3" type="ORF">GO986_00240</name>
</gene>
<dbReference type="AlphaFoldDB" id="A0A7C9LIM7"/>
<dbReference type="InterPro" id="IPR008538">
    <property type="entry name" value="Uma2"/>
</dbReference>
<dbReference type="PANTHER" id="PTHR36558:SF1">
    <property type="entry name" value="RESTRICTION ENDONUCLEASE DOMAIN-CONTAINING PROTEIN-RELATED"/>
    <property type="match status" value="1"/>
</dbReference>
<evidence type="ECO:0000313" key="3">
    <source>
        <dbReference type="EMBL" id="MVN85198.1"/>
    </source>
</evidence>
<dbReference type="Gene3D" id="3.90.1570.10">
    <property type="entry name" value="tt1808, chain A"/>
    <property type="match status" value="1"/>
</dbReference>
<dbReference type="SUPFAM" id="SSF52980">
    <property type="entry name" value="Restriction endonuclease-like"/>
    <property type="match status" value="1"/>
</dbReference>
<evidence type="ECO:0000259" key="2">
    <source>
        <dbReference type="Pfam" id="PF05685"/>
    </source>
</evidence>
<sequence length="248" mass="27280">MWESGGGRSSRLHVHTARRCPAALSARPQPSLPAPVLSDPSRYHSAGGPGYTGPVTDSPLKKISEAEYLRTEEASPFKREYVDGFVYALHSQDGLTAQAGATSNHGLICTNLIAALHRPARQRGCQVYASDMRVRGDLSGTRYYYPDIVLTCEDLPGDARYAQAPCLIAEVLSRSTQDTDRREKVWAYQSLSSLQGYLLVDTAARAARLYRREAEGWREEYAEGGGQVTLPCVDLPLSLDEIYDGVRL</sequence>